<dbReference type="Proteomes" id="UP000192016">
    <property type="component" value="Chromosome"/>
</dbReference>
<dbReference type="Proteomes" id="UP000191806">
    <property type="component" value="Chromosome"/>
</dbReference>
<dbReference type="Proteomes" id="UP000595253">
    <property type="component" value="Chromosome"/>
</dbReference>
<reference evidence="5 6" key="1">
    <citation type="journal article" date="2017" name="BMC Genomics">
        <title>Comparative and functional genomics of the Lactococcus lactis taxon; insights into evolution and niche adaptation.</title>
        <authorList>
            <person name="Kelleher P."/>
            <person name="Bottacini F."/>
            <person name="Mahony J."/>
            <person name="Kilcawley K.N."/>
            <person name="van Sinderen D."/>
        </authorList>
    </citation>
    <scope>NUCLEOTIDE SEQUENCE [LARGE SCALE GENOMIC DNA]</scope>
    <source>
        <strain evidence="3 5">JM1</strain>
        <strain evidence="2 7">JM3</strain>
        <strain evidence="4 6">UC109</strain>
    </source>
</reference>
<dbReference type="EMBL" id="AP024222">
    <property type="protein sequence ID" value="BCO04870.1"/>
    <property type="molecule type" value="Genomic_DNA"/>
</dbReference>
<evidence type="ECO:0000313" key="5">
    <source>
        <dbReference type="Proteomes" id="UP000191806"/>
    </source>
</evidence>
<evidence type="ECO:0000313" key="2">
    <source>
        <dbReference type="EMBL" id="WGL39579.1"/>
    </source>
</evidence>
<name>A0A2A5SSV4_LACLC</name>
<evidence type="ECO:0000313" key="6">
    <source>
        <dbReference type="Proteomes" id="UP000192016"/>
    </source>
</evidence>
<reference evidence="1 8" key="2">
    <citation type="submission" date="2020-12" db="EMBL/GenBank/DDBJ databases">
        <title>Complete genome sequence of lactococcus lactis subsp. cremoris strain EPSC and strain G3-2.</title>
        <authorList>
            <person name="Kita K."/>
            <person name="Ishikawa S."/>
        </authorList>
    </citation>
    <scope>NUCLEOTIDE SEQUENCE [LARGE SCALE GENOMIC DNA]</scope>
    <source>
        <strain evidence="1 8">EPSC</strain>
    </source>
</reference>
<organism evidence="1 8">
    <name type="scientific">Lactococcus lactis subsp. cremoris</name>
    <name type="common">Streptococcus cremoris</name>
    <dbReference type="NCBI Taxonomy" id="1359"/>
    <lineage>
        <taxon>Bacteria</taxon>
        <taxon>Bacillati</taxon>
        <taxon>Bacillota</taxon>
        <taxon>Bacilli</taxon>
        <taxon>Lactobacillales</taxon>
        <taxon>Streptococcaceae</taxon>
        <taxon>Lactococcus</taxon>
    </lineage>
</organism>
<dbReference type="RefSeq" id="WP_014572551.1">
    <property type="nucleotide sequence ID" value="NZ_AP018499.1"/>
</dbReference>
<evidence type="ECO:0000313" key="8">
    <source>
        <dbReference type="Proteomes" id="UP000595253"/>
    </source>
</evidence>
<dbReference type="Proteomes" id="UP000192161">
    <property type="component" value="Chromosome"/>
</dbReference>
<dbReference type="EMBL" id="CP015901">
    <property type="protein sequence ID" value="WGL39579.1"/>
    <property type="molecule type" value="Genomic_DNA"/>
</dbReference>
<sequence length="46" mass="5136">MNDGQWKKYEKEAIAANDQDSAQTTQLSIADVTEDLKTADGKDNYD</sequence>
<protein>
    <submittedName>
        <fullName evidence="1">Uncharacterized protein</fullName>
    </submittedName>
</protein>
<dbReference type="EMBL" id="CP015899">
    <property type="protein sequence ID" value="WMF94392.1"/>
    <property type="molecule type" value="Genomic_DNA"/>
</dbReference>
<dbReference type="AlphaFoldDB" id="A0A2A5SSV4"/>
<evidence type="ECO:0000313" key="7">
    <source>
        <dbReference type="Proteomes" id="UP000192161"/>
    </source>
</evidence>
<evidence type="ECO:0000313" key="1">
    <source>
        <dbReference type="EMBL" id="BCO04870.1"/>
    </source>
</evidence>
<reference evidence="3" key="3">
    <citation type="submission" date="2023-03" db="EMBL/GenBank/DDBJ databases">
        <authorList>
            <person name="McDonnell B."/>
        </authorList>
    </citation>
    <scope>NUCLEOTIDE SEQUENCE</scope>
    <source>
        <strain evidence="3">JM1</strain>
        <strain evidence="2">JM3</strain>
        <strain evidence="4">UC109</strain>
    </source>
</reference>
<gene>
    <name evidence="1" type="ORF">LLC_01100</name>
    <name evidence="3" type="ORF">LLJM1_03445</name>
    <name evidence="2" type="ORF">LLJM3_02995</name>
    <name evidence="4" type="ORF">LLUC109_02800</name>
</gene>
<evidence type="ECO:0000313" key="3">
    <source>
        <dbReference type="EMBL" id="WMF94392.1"/>
    </source>
</evidence>
<accession>A0A2A5SSV4</accession>
<evidence type="ECO:0000313" key="4">
    <source>
        <dbReference type="EMBL" id="WOW93800.1"/>
    </source>
</evidence>
<dbReference type="EMBL" id="CP015907">
    <property type="protein sequence ID" value="WOW93800.1"/>
    <property type="molecule type" value="Genomic_DNA"/>
</dbReference>
<proteinExistence type="predicted"/>